<comment type="subcellular location">
    <subcellularLocation>
        <location evidence="1">Membrane</location>
    </subcellularLocation>
</comment>
<keyword evidence="2 10" id="KW-0812">Transmembrane</keyword>
<dbReference type="GO" id="GO:0007156">
    <property type="term" value="P:homophilic cell adhesion via plasma membrane adhesion molecules"/>
    <property type="evidence" value="ECO:0007669"/>
    <property type="project" value="InterPro"/>
</dbReference>
<dbReference type="SUPFAM" id="SSF49313">
    <property type="entry name" value="Cadherin-like"/>
    <property type="match status" value="6"/>
</dbReference>
<feature type="domain" description="Cadherin" evidence="12">
    <location>
        <begin position="613"/>
        <end position="707"/>
    </location>
</feature>
<evidence type="ECO:0000256" key="11">
    <source>
        <dbReference type="SAM" id="SignalP"/>
    </source>
</evidence>
<evidence type="ECO:0000256" key="8">
    <source>
        <dbReference type="PROSITE-ProRule" id="PRU00043"/>
    </source>
</evidence>
<feature type="region of interest" description="Disordered" evidence="9">
    <location>
        <begin position="26"/>
        <end position="47"/>
    </location>
</feature>
<name>A0A8B8E7L2_CRAVI</name>
<dbReference type="GO" id="GO:0005911">
    <property type="term" value="C:cell-cell junction"/>
    <property type="evidence" value="ECO:0007669"/>
    <property type="project" value="TreeGrafter"/>
</dbReference>
<dbReference type="PROSITE" id="PS50268">
    <property type="entry name" value="CADHERIN_2"/>
    <property type="match status" value="4"/>
</dbReference>
<evidence type="ECO:0000256" key="1">
    <source>
        <dbReference type="ARBA" id="ARBA00004370"/>
    </source>
</evidence>
<feature type="signal peptide" evidence="11">
    <location>
        <begin position="1"/>
        <end position="25"/>
    </location>
</feature>
<evidence type="ECO:0000256" key="10">
    <source>
        <dbReference type="SAM" id="Phobius"/>
    </source>
</evidence>
<feature type="transmembrane region" description="Helical" evidence="10">
    <location>
        <begin position="826"/>
        <end position="848"/>
    </location>
</feature>
<evidence type="ECO:0000259" key="12">
    <source>
        <dbReference type="PROSITE" id="PS50268"/>
    </source>
</evidence>
<evidence type="ECO:0000256" key="3">
    <source>
        <dbReference type="ARBA" id="ARBA00022737"/>
    </source>
</evidence>
<evidence type="ECO:0000313" key="13">
    <source>
        <dbReference type="Proteomes" id="UP000694844"/>
    </source>
</evidence>
<evidence type="ECO:0000256" key="2">
    <source>
        <dbReference type="ARBA" id="ARBA00022692"/>
    </source>
</evidence>
<dbReference type="InterPro" id="IPR020894">
    <property type="entry name" value="Cadherin_CS"/>
</dbReference>
<keyword evidence="5" id="KW-0130">Cell adhesion</keyword>
<keyword evidence="13" id="KW-1185">Reference proteome</keyword>
<accession>A0A8B8E7L2</accession>
<gene>
    <name evidence="14" type="primary">LOC111132593</name>
</gene>
<evidence type="ECO:0000256" key="6">
    <source>
        <dbReference type="ARBA" id="ARBA00022989"/>
    </source>
</evidence>
<feature type="domain" description="Cadherin" evidence="12">
    <location>
        <begin position="501"/>
        <end position="607"/>
    </location>
</feature>
<dbReference type="InterPro" id="IPR010221">
    <property type="entry name" value="VCBS_dom"/>
</dbReference>
<feature type="compositionally biased region" description="Polar residues" evidence="9">
    <location>
        <begin position="26"/>
        <end position="37"/>
    </location>
</feature>
<protein>
    <submittedName>
        <fullName evidence="14">Cadherin-23-like</fullName>
    </submittedName>
</protein>
<dbReference type="PANTHER" id="PTHR24025:SF23">
    <property type="entry name" value="NEURAL-CADHERIN"/>
    <property type="match status" value="1"/>
</dbReference>
<dbReference type="CDD" id="cd11304">
    <property type="entry name" value="Cadherin_repeat"/>
    <property type="match status" value="5"/>
</dbReference>
<keyword evidence="11" id="KW-0732">Signal</keyword>
<organism evidence="13 14">
    <name type="scientific">Crassostrea virginica</name>
    <name type="common">Eastern oyster</name>
    <dbReference type="NCBI Taxonomy" id="6565"/>
    <lineage>
        <taxon>Eukaryota</taxon>
        <taxon>Metazoa</taxon>
        <taxon>Spiralia</taxon>
        <taxon>Lophotrochozoa</taxon>
        <taxon>Mollusca</taxon>
        <taxon>Bivalvia</taxon>
        <taxon>Autobranchia</taxon>
        <taxon>Pteriomorphia</taxon>
        <taxon>Ostreida</taxon>
        <taxon>Ostreoidea</taxon>
        <taxon>Ostreidae</taxon>
        <taxon>Crassostrea</taxon>
    </lineage>
</organism>
<dbReference type="InterPro" id="IPR050971">
    <property type="entry name" value="Cadherin-domain_protein"/>
</dbReference>
<feature type="domain" description="Cadherin" evidence="12">
    <location>
        <begin position="708"/>
        <end position="811"/>
    </location>
</feature>
<dbReference type="InterPro" id="IPR002126">
    <property type="entry name" value="Cadherin-like_dom"/>
</dbReference>
<dbReference type="RefSeq" id="XP_022336130.1">
    <property type="nucleotide sequence ID" value="XM_022480422.1"/>
</dbReference>
<dbReference type="Pfam" id="PF00028">
    <property type="entry name" value="Cadherin"/>
    <property type="match status" value="1"/>
</dbReference>
<dbReference type="PANTHER" id="PTHR24025">
    <property type="entry name" value="DESMOGLEIN FAMILY MEMBER"/>
    <property type="match status" value="1"/>
</dbReference>
<feature type="domain" description="Cadherin" evidence="12">
    <location>
        <begin position="419"/>
        <end position="498"/>
    </location>
</feature>
<dbReference type="Gene3D" id="2.60.40.60">
    <property type="entry name" value="Cadherins"/>
    <property type="match status" value="6"/>
</dbReference>
<dbReference type="GeneID" id="111132593"/>
<proteinExistence type="predicted"/>
<evidence type="ECO:0000256" key="4">
    <source>
        <dbReference type="ARBA" id="ARBA00022837"/>
    </source>
</evidence>
<dbReference type="GO" id="GO:0005509">
    <property type="term" value="F:calcium ion binding"/>
    <property type="evidence" value="ECO:0007669"/>
    <property type="project" value="UniProtKB-UniRule"/>
</dbReference>
<dbReference type="NCBIfam" id="TIGR01965">
    <property type="entry name" value="VCBS_repeat"/>
    <property type="match status" value="1"/>
</dbReference>
<feature type="chain" id="PRO_5034359119" evidence="11">
    <location>
        <begin position="26"/>
        <end position="913"/>
    </location>
</feature>
<dbReference type="GO" id="GO:0005886">
    <property type="term" value="C:plasma membrane"/>
    <property type="evidence" value="ECO:0007669"/>
    <property type="project" value="InterPro"/>
</dbReference>
<dbReference type="Proteomes" id="UP000694844">
    <property type="component" value="Chromosome 5"/>
</dbReference>
<dbReference type="SMART" id="SM00112">
    <property type="entry name" value="CA"/>
    <property type="match status" value="5"/>
</dbReference>
<dbReference type="InterPro" id="IPR015919">
    <property type="entry name" value="Cadherin-like_sf"/>
</dbReference>
<evidence type="ECO:0000256" key="7">
    <source>
        <dbReference type="ARBA" id="ARBA00023136"/>
    </source>
</evidence>
<dbReference type="KEGG" id="cvn:111132593"/>
<dbReference type="AlphaFoldDB" id="A0A8B8E7L2"/>
<dbReference type="OrthoDB" id="6086648at2759"/>
<reference evidence="14" key="1">
    <citation type="submission" date="2025-08" db="UniProtKB">
        <authorList>
            <consortium name="RefSeq"/>
        </authorList>
    </citation>
    <scope>IDENTIFICATION</scope>
    <source>
        <tissue evidence="14">Whole sample</tissue>
    </source>
</reference>
<evidence type="ECO:0000256" key="9">
    <source>
        <dbReference type="SAM" id="MobiDB-lite"/>
    </source>
</evidence>
<sequence length="913" mass="97534">MLLRAPITTLLGWFILLYEQKGISGQTRCSTTGSVGPNNPDGKKDDLDTDTDLGVLLDGTNGDYRVSCCGVIDAWEFYVKDNPGTVDLQVWRSTGGGSYTLVGKNSWTVNAGDENNEIQYPVPTSQRISVRSGDYLSFYTDGAPMIAHKKEGGPGDRYRYSTSIGDQNVGNSYPWGSATPATEPRTYAIRADLDPGNLPTFTNLPTTITFTDDTAANTVLFTVTGSDADPLDSPTLSMTTTTVDFSFDPATGELKNTRALPVGSRPLSFRVSDGCTDTTGQLTISVTNIPPEITNLPFTYDISEDQTTEQLLYTLTVTDGSLDDTITCSTDSITPSTDKFFVRLLAGTTATYGVYVKALPSLSYDTVRQYVISVRCTDNKTPVTGTLTVYVTKNNPPVFQNLPATKTVPSTTTSSSGSIFTVNATDSDSGQLYYNMTTVPASAPFTIRHSGEILATTDLSSHTVPGFDLYIYVYDGKTLVGPRTLTVIISGINTAPVISNLPLSSPISVPENSAPSSSVYHVSVKDVDAGQTHTFYASYNPSSGSSLFTIDTATGLISTSSTQTINFETLGAAGTSYVITVTVTDTFDTATQSLTVAITDQNEAPVFGKNSYAISGDEGNAGATVGNPSFNVMDPDAGATQTFSIDCPSFVMNPTTGVVTFSHKYDLDVTGTASSVTCTVTVSDGDLTDTASLVITINDVNDNTPTFTSATFTFYAQPGTGVGTGLGSLTASDNDVGAFGSISYLLDQTGLGYEYFGVKNDGEFYVKSSLLSFSSGTTLSLTAIVKDSGGLQDTASVSVIIPESTTAAPTTTTDRHVTFWMDTRNVAWVTVAVLLFTGLLLFCAFLIVRYGNLPCLQDSFKPNKVRANKRPTYKRARIRYTNPSPKQTWEPWQKHSHDYLNGAGAGPRELVYF</sequence>
<keyword evidence="7 10" id="KW-0472">Membrane</keyword>
<keyword evidence="6 10" id="KW-1133">Transmembrane helix</keyword>
<dbReference type="PROSITE" id="PS00232">
    <property type="entry name" value="CADHERIN_1"/>
    <property type="match status" value="1"/>
</dbReference>
<keyword evidence="3" id="KW-0677">Repeat</keyword>
<dbReference type="PRINTS" id="PR00205">
    <property type="entry name" value="CADHERIN"/>
</dbReference>
<evidence type="ECO:0000256" key="5">
    <source>
        <dbReference type="ARBA" id="ARBA00022889"/>
    </source>
</evidence>
<keyword evidence="4 8" id="KW-0106">Calcium</keyword>
<evidence type="ECO:0000313" key="14">
    <source>
        <dbReference type="RefSeq" id="XP_022336130.1"/>
    </source>
</evidence>